<dbReference type="OrthoDB" id="269151at2759"/>
<feature type="domain" description="G" evidence="9">
    <location>
        <begin position="178"/>
        <end position="270"/>
    </location>
</feature>
<comment type="subcellular location">
    <subcellularLocation>
        <location evidence="1">Mitochondrion inner membrane</location>
        <topology evidence="1">Peripheral membrane protein</topology>
        <orientation evidence="1">Matrix side</orientation>
    </subcellularLocation>
</comment>
<dbReference type="InterPro" id="IPR006073">
    <property type="entry name" value="GTP-bd"/>
</dbReference>
<evidence type="ECO:0000256" key="6">
    <source>
        <dbReference type="ARBA" id="ARBA00023134"/>
    </source>
</evidence>
<keyword evidence="7" id="KW-0472">Membrane</keyword>
<keyword evidence="6" id="KW-0342">GTP-binding</keyword>
<accession>A0A498SKJ3</accession>
<dbReference type="PANTHER" id="PTHR45782">
    <property type="entry name" value="MITOCHONDRIAL RIBOSOME-ASSOCIATED GTPASE 1"/>
    <property type="match status" value="1"/>
</dbReference>
<dbReference type="EMBL" id="UPTC01001642">
    <property type="protein sequence ID" value="VBB32302.1"/>
    <property type="molecule type" value="Genomic_DNA"/>
</dbReference>
<keyword evidence="3" id="KW-0999">Mitochondrion inner membrane</keyword>
<evidence type="ECO:0000256" key="1">
    <source>
        <dbReference type="ARBA" id="ARBA00004443"/>
    </source>
</evidence>
<sequence length="363" mass="42714">MWLIRQQRFVSAWDRLVDLSDLAFLNRTRRCKICDTLSEMPNVQCRERYQLPVKFDFRIWFPMHMSVQLKRMVGKLRTVDLIIEVHDARVPITGRNPQFYSSLYAVRPHILVMNKMDLINTDLRKPIEDYYRDNGITNLVWTNCKNRLKKPLTNLQNMMLRCLREEPRFNRTVKTEYQVMVVGIPNVGKSSLINSLRLTNLGNNQKAVEEGSRPGVTVRVQNRVRIHDQPPIYILDTPGVLNPLARDADSAMKLALCNLILESATQIHYVADYLLYWLNKTGDYSYVKFFNLRNGPSDDIQKVLLDICQSNDIRFKCYIGGQRAERWDIDVAAKLFINMFRNNKLRNHCLDTDFLWDYMNKNE</sequence>
<dbReference type="AlphaFoldDB" id="A0A498SKJ3"/>
<dbReference type="GO" id="GO:0005525">
    <property type="term" value="F:GTP binding"/>
    <property type="evidence" value="ECO:0007669"/>
    <property type="project" value="UniProtKB-KW"/>
</dbReference>
<dbReference type="PRINTS" id="PR00326">
    <property type="entry name" value="GTP1OBG"/>
</dbReference>
<dbReference type="InterPro" id="IPR027417">
    <property type="entry name" value="P-loop_NTPase"/>
</dbReference>
<evidence type="ECO:0000256" key="7">
    <source>
        <dbReference type="ARBA" id="ARBA00023136"/>
    </source>
</evidence>
<gene>
    <name evidence="10" type="ORF">NAV_LOCUS7093</name>
</gene>
<keyword evidence="4" id="KW-0809">Transit peptide</keyword>
<keyword evidence="11" id="KW-1185">Reference proteome</keyword>
<dbReference type="CDD" id="cd01856">
    <property type="entry name" value="YlqF"/>
    <property type="match status" value="1"/>
</dbReference>
<dbReference type="GO" id="GO:0005743">
    <property type="term" value="C:mitochondrial inner membrane"/>
    <property type="evidence" value="ECO:0007669"/>
    <property type="project" value="UniProtKB-SubCell"/>
</dbReference>
<evidence type="ECO:0000313" key="11">
    <source>
        <dbReference type="Proteomes" id="UP000276991"/>
    </source>
</evidence>
<keyword evidence="5" id="KW-0496">Mitochondrion</keyword>
<dbReference type="FunFam" id="1.10.1580.10:FF:000004">
    <property type="entry name" value="Mitochondrial GTPase 1"/>
    <property type="match status" value="1"/>
</dbReference>
<dbReference type="InterPro" id="IPR023179">
    <property type="entry name" value="GTP-bd_ortho_bundle_sf"/>
</dbReference>
<dbReference type="GO" id="GO:0003924">
    <property type="term" value="F:GTPase activity"/>
    <property type="evidence" value="ECO:0007669"/>
    <property type="project" value="TreeGrafter"/>
</dbReference>
<dbReference type="SUPFAM" id="SSF52540">
    <property type="entry name" value="P-loop containing nucleoside triphosphate hydrolases"/>
    <property type="match status" value="1"/>
</dbReference>
<comment type="function">
    <text evidence="8">Plays a role in the regulation of the mitochondrial ribosome assembly and of translational activity. Displays mitochondrial GTPase activity.</text>
</comment>
<evidence type="ECO:0000313" key="10">
    <source>
        <dbReference type="EMBL" id="VBB32302.1"/>
    </source>
</evidence>
<dbReference type="Pfam" id="PF01926">
    <property type="entry name" value="MMR_HSR1"/>
    <property type="match status" value="1"/>
</dbReference>
<evidence type="ECO:0000256" key="4">
    <source>
        <dbReference type="ARBA" id="ARBA00022946"/>
    </source>
</evidence>
<reference evidence="10 11" key="1">
    <citation type="submission" date="2018-08" db="EMBL/GenBank/DDBJ databases">
        <authorList>
            <person name="Laetsch R D."/>
            <person name="Stevens L."/>
            <person name="Kumar S."/>
            <person name="Blaxter L. M."/>
        </authorList>
    </citation>
    <scope>NUCLEOTIDE SEQUENCE [LARGE SCALE GENOMIC DNA]</scope>
</reference>
<dbReference type="STRING" id="6277.A0A498SKJ3"/>
<dbReference type="FunFam" id="3.40.50.300:FF:000876">
    <property type="entry name" value="Mitochondrial GTPase 1"/>
    <property type="match status" value="1"/>
</dbReference>
<dbReference type="Gene3D" id="1.10.1580.10">
    <property type="match status" value="1"/>
</dbReference>
<evidence type="ECO:0000259" key="9">
    <source>
        <dbReference type="Pfam" id="PF01926"/>
    </source>
</evidence>
<name>A0A498SKJ3_ACAVI</name>
<evidence type="ECO:0000256" key="5">
    <source>
        <dbReference type="ARBA" id="ARBA00023128"/>
    </source>
</evidence>
<protein>
    <recommendedName>
        <fullName evidence="9">G domain-containing protein</fullName>
    </recommendedName>
</protein>
<proteinExistence type="predicted"/>
<evidence type="ECO:0000256" key="8">
    <source>
        <dbReference type="ARBA" id="ARBA00045284"/>
    </source>
</evidence>
<dbReference type="GO" id="GO:0032543">
    <property type="term" value="P:mitochondrial translation"/>
    <property type="evidence" value="ECO:0007669"/>
    <property type="project" value="TreeGrafter"/>
</dbReference>
<evidence type="ECO:0000256" key="2">
    <source>
        <dbReference type="ARBA" id="ARBA00022741"/>
    </source>
</evidence>
<dbReference type="PANTHER" id="PTHR45782:SF4">
    <property type="entry name" value="MITOCHONDRIAL RIBOSOME-ASSOCIATED GTPASE 1"/>
    <property type="match status" value="1"/>
</dbReference>
<organism evidence="10 11">
    <name type="scientific">Acanthocheilonema viteae</name>
    <name type="common">Filarial nematode worm</name>
    <name type="synonym">Dipetalonema viteae</name>
    <dbReference type="NCBI Taxonomy" id="6277"/>
    <lineage>
        <taxon>Eukaryota</taxon>
        <taxon>Metazoa</taxon>
        <taxon>Ecdysozoa</taxon>
        <taxon>Nematoda</taxon>
        <taxon>Chromadorea</taxon>
        <taxon>Rhabditida</taxon>
        <taxon>Spirurina</taxon>
        <taxon>Spiruromorpha</taxon>
        <taxon>Filarioidea</taxon>
        <taxon>Onchocercidae</taxon>
        <taxon>Acanthocheilonema</taxon>
    </lineage>
</organism>
<dbReference type="Gene3D" id="3.40.50.300">
    <property type="entry name" value="P-loop containing nucleotide triphosphate hydrolases"/>
    <property type="match status" value="1"/>
</dbReference>
<dbReference type="Proteomes" id="UP000276991">
    <property type="component" value="Unassembled WGS sequence"/>
</dbReference>
<keyword evidence="2" id="KW-0547">Nucleotide-binding</keyword>
<evidence type="ECO:0000256" key="3">
    <source>
        <dbReference type="ARBA" id="ARBA00022792"/>
    </source>
</evidence>